<name>A0AAN5CCB2_9BILA</name>
<reference evidence="2" key="1">
    <citation type="submission" date="2022-10" db="EMBL/GenBank/DDBJ databases">
        <title>Genome assembly of Pristionchus species.</title>
        <authorList>
            <person name="Yoshida K."/>
            <person name="Sommer R.J."/>
        </authorList>
    </citation>
    <scope>NUCLEOTIDE SEQUENCE [LARGE SCALE GENOMIC DNA]</scope>
    <source>
        <strain evidence="2">RS5460</strain>
    </source>
</reference>
<protein>
    <submittedName>
        <fullName evidence="1">Uncharacterized protein</fullName>
    </submittedName>
</protein>
<dbReference type="Proteomes" id="UP001328107">
    <property type="component" value="Unassembled WGS sequence"/>
</dbReference>
<accession>A0AAN5CCB2</accession>
<keyword evidence="2" id="KW-1185">Reference proteome</keyword>
<sequence length="148" mass="17532">MAVVREILEFKENVWLADRILCGQITDGTRFYYELIEGILHLKFQSFETYTKIPGKLFRIGRVADSIYLHTRENKLYKVQFVKDFPPQIVFFRDIAENEHYGLESFLGRTEGDNHFYYRISDEPDKGSILIDLSEKELEDCYPIGIHR</sequence>
<organism evidence="1 2">
    <name type="scientific">Pristionchus mayeri</name>
    <dbReference type="NCBI Taxonomy" id="1317129"/>
    <lineage>
        <taxon>Eukaryota</taxon>
        <taxon>Metazoa</taxon>
        <taxon>Ecdysozoa</taxon>
        <taxon>Nematoda</taxon>
        <taxon>Chromadorea</taxon>
        <taxon>Rhabditida</taxon>
        <taxon>Rhabditina</taxon>
        <taxon>Diplogasteromorpha</taxon>
        <taxon>Diplogasteroidea</taxon>
        <taxon>Neodiplogasteridae</taxon>
        <taxon>Pristionchus</taxon>
    </lineage>
</organism>
<dbReference type="EMBL" id="BTRK01000002">
    <property type="protein sequence ID" value="GMR37144.1"/>
    <property type="molecule type" value="Genomic_DNA"/>
</dbReference>
<evidence type="ECO:0000313" key="2">
    <source>
        <dbReference type="Proteomes" id="UP001328107"/>
    </source>
</evidence>
<proteinExistence type="predicted"/>
<gene>
    <name evidence="1" type="ORF">PMAYCL1PPCAC_07339</name>
</gene>
<evidence type="ECO:0000313" key="1">
    <source>
        <dbReference type="EMBL" id="GMR37144.1"/>
    </source>
</evidence>
<feature type="non-terminal residue" evidence="1">
    <location>
        <position position="148"/>
    </location>
</feature>
<dbReference type="AlphaFoldDB" id="A0AAN5CCB2"/>
<comment type="caution">
    <text evidence="1">The sequence shown here is derived from an EMBL/GenBank/DDBJ whole genome shotgun (WGS) entry which is preliminary data.</text>
</comment>